<dbReference type="SUPFAM" id="SSF56542">
    <property type="entry name" value="Substrate-binding domain of HMG-CoA reductase"/>
    <property type="match status" value="1"/>
</dbReference>
<dbReference type="EC" id="2.3.1.9" evidence="3"/>
<dbReference type="Pfam" id="PF00368">
    <property type="entry name" value="HMG-CoA_red"/>
    <property type="match status" value="1"/>
</dbReference>
<proteinExistence type="inferred from homology"/>
<evidence type="ECO:0000313" key="10">
    <source>
        <dbReference type="EMBL" id="OUZ18791.1"/>
    </source>
</evidence>
<evidence type="ECO:0000256" key="4">
    <source>
        <dbReference type="ARBA" id="ARBA00022679"/>
    </source>
</evidence>
<name>A0A200I350_9ENTE</name>
<keyword evidence="5" id="KW-0560">Oxidoreductase</keyword>
<comment type="similarity">
    <text evidence="2">Belongs to the thiolase-like superfamily. Thiolase family.</text>
</comment>
<dbReference type="InterPro" id="IPR002155">
    <property type="entry name" value="Thiolase"/>
</dbReference>
<dbReference type="GO" id="GO:0015936">
    <property type="term" value="P:coenzyme A metabolic process"/>
    <property type="evidence" value="ECO:0007669"/>
    <property type="project" value="InterPro"/>
</dbReference>
<keyword evidence="4" id="KW-0808">Transferase</keyword>
<evidence type="ECO:0000313" key="11">
    <source>
        <dbReference type="Proteomes" id="UP000196503"/>
    </source>
</evidence>
<keyword evidence="6" id="KW-0012">Acyltransferase</keyword>
<dbReference type="PANTHER" id="PTHR18919:SF107">
    <property type="entry name" value="ACETYL-COA ACETYLTRANSFERASE, CYTOSOLIC"/>
    <property type="match status" value="1"/>
</dbReference>
<reference evidence="10 11" key="1">
    <citation type="submission" date="2017-05" db="EMBL/GenBank/DDBJ databases">
        <title>The Genome Sequence of Enterococcus faecium 2D5_DIV0622.</title>
        <authorList>
            <consortium name="The Broad Institute Genomics Platform"/>
            <consortium name="The Broad Institute Genomic Center for Infectious Diseases"/>
            <person name="Earl A."/>
            <person name="Manson A."/>
            <person name="Schwartman J."/>
            <person name="Gilmore M."/>
            <person name="Abouelleil A."/>
            <person name="Cao P."/>
            <person name="Chapman S."/>
            <person name="Cusick C."/>
            <person name="Shea T."/>
            <person name="Young S."/>
            <person name="Neafsey D."/>
            <person name="Nusbaum C."/>
            <person name="Birren B."/>
        </authorList>
    </citation>
    <scope>NUCLEOTIDE SEQUENCE [LARGE SCALE GENOMIC DNA]</scope>
    <source>
        <strain evidence="10 11">2D5_DIV0622</strain>
    </source>
</reference>
<dbReference type="InterPro" id="IPR009029">
    <property type="entry name" value="HMG_CoA_Rdtase_sub-bd_dom_sf"/>
</dbReference>
<dbReference type="SUPFAM" id="SSF55035">
    <property type="entry name" value="NAD-binding domain of HMG-CoA reductase"/>
    <property type="match status" value="1"/>
</dbReference>
<dbReference type="InterPro" id="IPR016039">
    <property type="entry name" value="Thiolase-like"/>
</dbReference>
<evidence type="ECO:0000256" key="7">
    <source>
        <dbReference type="ARBA" id="ARBA00030755"/>
    </source>
</evidence>
<evidence type="ECO:0000256" key="2">
    <source>
        <dbReference type="ARBA" id="ARBA00010982"/>
    </source>
</evidence>
<dbReference type="GO" id="GO:0003985">
    <property type="term" value="F:acetyl-CoA C-acetyltransferase activity"/>
    <property type="evidence" value="ECO:0007669"/>
    <property type="project" value="UniProtKB-EC"/>
</dbReference>
<evidence type="ECO:0000259" key="9">
    <source>
        <dbReference type="Pfam" id="PF02803"/>
    </source>
</evidence>
<dbReference type="NCBIfam" id="TIGR01930">
    <property type="entry name" value="AcCoA-C-Actrans"/>
    <property type="match status" value="1"/>
</dbReference>
<dbReference type="InterPro" id="IPR009023">
    <property type="entry name" value="HMG_CoA_Rdtase_NAD(P)-bd_sf"/>
</dbReference>
<dbReference type="Pfam" id="PF02803">
    <property type="entry name" value="Thiolase_C"/>
    <property type="match status" value="1"/>
</dbReference>
<evidence type="ECO:0000259" key="8">
    <source>
        <dbReference type="Pfam" id="PF00108"/>
    </source>
</evidence>
<dbReference type="FunFam" id="3.40.47.10:FF:000010">
    <property type="entry name" value="Acetyl-CoA acetyltransferase (Thiolase)"/>
    <property type="match status" value="1"/>
</dbReference>
<gene>
    <name evidence="10" type="ORF">A5869_000439</name>
</gene>
<dbReference type="CDD" id="cd00751">
    <property type="entry name" value="thiolase"/>
    <property type="match status" value="1"/>
</dbReference>
<dbReference type="Pfam" id="PF00108">
    <property type="entry name" value="Thiolase_N"/>
    <property type="match status" value="1"/>
</dbReference>
<feature type="domain" description="Thiolase N-terminal" evidence="8">
    <location>
        <begin position="4"/>
        <end position="256"/>
    </location>
</feature>
<comment type="caution">
    <text evidence="10">The sequence shown here is derived from an EMBL/GenBank/DDBJ whole genome shotgun (WGS) entry which is preliminary data.</text>
</comment>
<organism evidence="10 11">
    <name type="scientific">Enterococcus cecorum</name>
    <dbReference type="NCBI Taxonomy" id="44008"/>
    <lineage>
        <taxon>Bacteria</taxon>
        <taxon>Bacillati</taxon>
        <taxon>Bacillota</taxon>
        <taxon>Bacilli</taxon>
        <taxon>Lactobacillales</taxon>
        <taxon>Enterococcaceae</taxon>
        <taxon>Enterococcus</taxon>
    </lineage>
</organism>
<dbReference type="PANTHER" id="PTHR18919">
    <property type="entry name" value="ACETYL-COA C-ACYLTRANSFERASE"/>
    <property type="match status" value="1"/>
</dbReference>
<dbReference type="PROSITE" id="PS00737">
    <property type="entry name" value="THIOLASE_2"/>
    <property type="match status" value="1"/>
</dbReference>
<dbReference type="Proteomes" id="UP000196503">
    <property type="component" value="Unassembled WGS sequence"/>
</dbReference>
<dbReference type="InterPro" id="IPR020617">
    <property type="entry name" value="Thiolase_C"/>
</dbReference>
<feature type="domain" description="Thiolase C-terminal" evidence="9">
    <location>
        <begin position="264"/>
        <end position="384"/>
    </location>
</feature>
<accession>A0A200I350</accession>
<dbReference type="NCBIfam" id="TIGR00532">
    <property type="entry name" value="HMG_CoA_R_NAD"/>
    <property type="match status" value="1"/>
</dbReference>
<dbReference type="InterPro" id="IPR020616">
    <property type="entry name" value="Thiolase_N"/>
</dbReference>
<dbReference type="GO" id="GO:0004420">
    <property type="term" value="F:hydroxymethylglutaryl-CoA reductase (NADPH) activity"/>
    <property type="evidence" value="ECO:0007669"/>
    <property type="project" value="InterPro"/>
</dbReference>
<dbReference type="CDD" id="cd00644">
    <property type="entry name" value="HMG-CoA_reductase_classII"/>
    <property type="match status" value="1"/>
</dbReference>
<comment type="similarity">
    <text evidence="1">Belongs to the HMG-CoA reductase family.</text>
</comment>
<protein>
    <recommendedName>
        <fullName evidence="3">acetyl-CoA C-acetyltransferase</fullName>
        <ecNumber evidence="3">2.3.1.9</ecNumber>
    </recommendedName>
    <alternativeName>
        <fullName evidence="7">Acetoacetyl-CoA thiolase</fullName>
    </alternativeName>
</protein>
<dbReference type="Gene3D" id="3.40.47.10">
    <property type="match status" value="2"/>
</dbReference>
<dbReference type="AlphaFoldDB" id="A0A200I350"/>
<evidence type="ECO:0000256" key="6">
    <source>
        <dbReference type="ARBA" id="ARBA00023315"/>
    </source>
</evidence>
<evidence type="ECO:0000256" key="5">
    <source>
        <dbReference type="ARBA" id="ARBA00023002"/>
    </source>
</evidence>
<dbReference type="InterPro" id="IPR020615">
    <property type="entry name" value="Thiolase_acyl_enz_int_AS"/>
</dbReference>
<dbReference type="PROSITE" id="PS00099">
    <property type="entry name" value="THIOLASE_3"/>
    <property type="match status" value="1"/>
</dbReference>
<evidence type="ECO:0000256" key="1">
    <source>
        <dbReference type="ARBA" id="ARBA00007661"/>
    </source>
</evidence>
<dbReference type="RefSeq" id="WP_087662820.1">
    <property type="nucleotide sequence ID" value="NZ_NIBL01000001.1"/>
</dbReference>
<dbReference type="InterPro" id="IPR020610">
    <property type="entry name" value="Thiolase_AS"/>
</dbReference>
<dbReference type="PROSITE" id="PS00098">
    <property type="entry name" value="THIOLASE_1"/>
    <property type="match status" value="1"/>
</dbReference>
<dbReference type="SUPFAM" id="SSF53901">
    <property type="entry name" value="Thiolase-like"/>
    <property type="match status" value="2"/>
</dbReference>
<sequence length="813" mass="87979">MEQVVIIDALRSPIGKYRGMYKNISAKKLAVNVVTELFNRHPKIKGAVNQAIFGQVLQAGSGQNIARQIALESGLSQTVPAMTVNEVCGSGLKALILGMEQIQLGKAQVVLAGGCENMTRAPYISEYDKQADSYSTPQPVMIVDGLTDALSGKHMGLTAENVAEKYQITRQMQDTYALQSHQKAATAMRKGYFESEIVPVEVEGTVITCDESVRPDTSLDKLASLKTVFKAAGTVTAGNASPLNDGASAVLLASESYAKAHQLPILAKIKATSEVGIDPQFMGISPIEAIQQLMKQVDLTLDEIDLFEINEAFAASSIVVKEQLQIPDEKINIAGGAISLGHPIGASGARIVTTLAHQLKRTKKRFGIASLCIGGGLGLAMLIENPQEHLNIEKKKFQQLTIDQRQDFLRESGLIDETVIAQWQNHSLDEKVMSHLIENVVTDYALPVGIVPEFIMNEKTYYLPFATEEPSVVAACSYAAKMTKQTGGFQAEVQNRLAQGQIVLQNIADVQAIAREVEALLPKLKEVAQQAYPSIVKRGGGVVKLATRTFNSEAFLCVDVWMDTKEAMGANMLNTVLEAMATELRRQLSVDVLMAILTNYTPDSLVTAKVAIDFNQLDKLGNGRQVAQRIVQASRYAQLDPFRAVTHNKGIMNGIEALCLALGNDTRALSANIHAFASQDGQYKSLSTWEIVENQLVGKIQLPLMIASVGGATHVLPKAASFHQLLQNSDAKTLSMLLASVGLAQNLAALRALVSEGIQKGHMKMQARSLAMSVGANEHEIASVVEALLQTTMNQENARQILTQIRKSKVSAQ</sequence>
<evidence type="ECO:0000256" key="3">
    <source>
        <dbReference type="ARBA" id="ARBA00012705"/>
    </source>
</evidence>
<dbReference type="InterPro" id="IPR002202">
    <property type="entry name" value="HMG_CoA_Rdtase"/>
</dbReference>
<dbReference type="InterPro" id="IPR023074">
    <property type="entry name" value="HMG_CoA_Rdtase_cat_sf"/>
</dbReference>
<dbReference type="EMBL" id="NIBL01000001">
    <property type="protein sequence ID" value="OUZ18791.1"/>
    <property type="molecule type" value="Genomic_DNA"/>
</dbReference>
<dbReference type="Gene3D" id="3.90.770.10">
    <property type="entry name" value="3-hydroxy-3-methylglutaryl-coenzyme A Reductase, Chain A, domain 2"/>
    <property type="match status" value="2"/>
</dbReference>
<dbReference type="PROSITE" id="PS50065">
    <property type="entry name" value="HMG_COA_REDUCTASE_4"/>
    <property type="match status" value="1"/>
</dbReference>
<dbReference type="InterPro" id="IPR020613">
    <property type="entry name" value="Thiolase_CS"/>
</dbReference>
<dbReference type="InterPro" id="IPR004553">
    <property type="entry name" value="HMG_CoA_Rdtase_bac-typ"/>
</dbReference>
<dbReference type="Gene3D" id="1.10.8.660">
    <property type="match status" value="1"/>
</dbReference>